<feature type="region of interest" description="Disordered" evidence="1">
    <location>
        <begin position="25"/>
        <end position="64"/>
    </location>
</feature>
<dbReference type="EMBL" id="QXGF01000143">
    <property type="protein sequence ID" value="KAE8945828.1"/>
    <property type="molecule type" value="Genomic_DNA"/>
</dbReference>
<dbReference type="Proteomes" id="UP000440732">
    <property type="component" value="Unassembled WGS sequence"/>
</dbReference>
<dbReference type="EMBL" id="QXFZ01000182">
    <property type="protein sequence ID" value="KAE9128391.1"/>
    <property type="molecule type" value="Genomic_DNA"/>
</dbReference>
<dbReference type="Proteomes" id="UP000441208">
    <property type="component" value="Unassembled WGS sequence"/>
</dbReference>
<dbReference type="Proteomes" id="UP000429523">
    <property type="component" value="Unassembled WGS sequence"/>
</dbReference>
<evidence type="ECO:0000313" key="5">
    <source>
        <dbReference type="EMBL" id="KAE9299392.1"/>
    </source>
</evidence>
<evidence type="ECO:0000256" key="1">
    <source>
        <dbReference type="SAM" id="MobiDB-lite"/>
    </source>
</evidence>
<proteinExistence type="predicted"/>
<name>A0A6A3FW05_9STRA</name>
<accession>A0A6A3FW05</accession>
<protein>
    <submittedName>
        <fullName evidence="2">Uncharacterized protein</fullName>
    </submittedName>
</protein>
<evidence type="ECO:0000313" key="6">
    <source>
        <dbReference type="Proteomes" id="UP000429523"/>
    </source>
</evidence>
<gene>
    <name evidence="5" type="ORF">PF001_g15459</name>
    <name evidence="4" type="ORF">PF006_g9565</name>
    <name evidence="3" type="ORF">PF007_g5276</name>
    <name evidence="2" type="ORF">PF009_g4540</name>
</gene>
<dbReference type="EMBL" id="QXGA01000460">
    <property type="protein sequence ID" value="KAE9145606.1"/>
    <property type="molecule type" value="Genomic_DNA"/>
</dbReference>
<evidence type="ECO:0000313" key="9">
    <source>
        <dbReference type="Proteomes" id="UP000441208"/>
    </source>
</evidence>
<dbReference type="EMBL" id="QXGE01001008">
    <property type="protein sequence ID" value="KAE9299392.1"/>
    <property type="molecule type" value="Genomic_DNA"/>
</dbReference>
<organism evidence="2 6">
    <name type="scientific">Phytophthora fragariae</name>
    <dbReference type="NCBI Taxonomy" id="53985"/>
    <lineage>
        <taxon>Eukaryota</taxon>
        <taxon>Sar</taxon>
        <taxon>Stramenopiles</taxon>
        <taxon>Oomycota</taxon>
        <taxon>Peronosporomycetes</taxon>
        <taxon>Peronosporales</taxon>
        <taxon>Peronosporaceae</taxon>
        <taxon>Phytophthora</taxon>
    </lineage>
</organism>
<sequence>MHRCRASAAAHRPQPAACAILTLQAQSRRPTMDPRTSSSPYGVATFGSTDSRPKTKPTYGLPTS</sequence>
<comment type="caution">
    <text evidence="2">The sequence shown here is derived from an EMBL/GenBank/DDBJ whole genome shotgun (WGS) entry which is preliminary data.</text>
</comment>
<evidence type="ECO:0000313" key="3">
    <source>
        <dbReference type="EMBL" id="KAE9128391.1"/>
    </source>
</evidence>
<evidence type="ECO:0000313" key="4">
    <source>
        <dbReference type="EMBL" id="KAE9145606.1"/>
    </source>
</evidence>
<reference evidence="6 7" key="1">
    <citation type="submission" date="2018-08" db="EMBL/GenBank/DDBJ databases">
        <title>Genomic investigation of the strawberry pathogen Phytophthora fragariae indicates pathogenicity is determined by transcriptional variation in three key races.</title>
        <authorList>
            <person name="Adams T.M."/>
            <person name="Armitage A.D."/>
            <person name="Sobczyk M.K."/>
            <person name="Bates H.J."/>
            <person name="Dunwell J.M."/>
            <person name="Nellist C.F."/>
            <person name="Harrison R.J."/>
        </authorList>
    </citation>
    <scope>NUCLEOTIDE SEQUENCE [LARGE SCALE GENOMIC DNA]</scope>
    <source>
        <strain evidence="5 7">A4</strain>
        <strain evidence="4 8">NOV-5</strain>
        <strain evidence="3 9">NOV-71</strain>
        <strain evidence="2 6">NOV-9</strain>
    </source>
</reference>
<evidence type="ECO:0000313" key="2">
    <source>
        <dbReference type="EMBL" id="KAE8945828.1"/>
    </source>
</evidence>
<evidence type="ECO:0000313" key="8">
    <source>
        <dbReference type="Proteomes" id="UP000440732"/>
    </source>
</evidence>
<dbReference type="AlphaFoldDB" id="A0A6A3FW05"/>
<dbReference type="Proteomes" id="UP000437068">
    <property type="component" value="Unassembled WGS sequence"/>
</dbReference>
<feature type="compositionally biased region" description="Polar residues" evidence="1">
    <location>
        <begin position="25"/>
        <end position="50"/>
    </location>
</feature>
<evidence type="ECO:0000313" key="7">
    <source>
        <dbReference type="Proteomes" id="UP000437068"/>
    </source>
</evidence>